<dbReference type="SUPFAM" id="SSF48452">
    <property type="entry name" value="TPR-like"/>
    <property type="match status" value="1"/>
</dbReference>
<comment type="caution">
    <text evidence="4">The sequence shown here is derived from an EMBL/GenBank/DDBJ whole genome shotgun (WGS) entry which is preliminary data.</text>
</comment>
<dbReference type="InterPro" id="IPR023155">
    <property type="entry name" value="Cyt_c-552/4"/>
</dbReference>
<dbReference type="Pfam" id="PF13435">
    <property type="entry name" value="Cytochrome_C554"/>
    <property type="match status" value="2"/>
</dbReference>
<dbReference type="InterPro" id="IPR019734">
    <property type="entry name" value="TPR_rpt"/>
</dbReference>
<name>A0ABT0LC42_9GAMM</name>
<feature type="domain" description="Cytochrome c-552/4" evidence="3">
    <location>
        <begin position="140"/>
        <end position="179"/>
    </location>
</feature>
<feature type="repeat" description="TPR" evidence="2">
    <location>
        <begin position="675"/>
        <end position="708"/>
    </location>
</feature>
<organism evidence="4 5">
    <name type="scientific">Shewanella surugensis</name>
    <dbReference type="NCBI Taxonomy" id="212020"/>
    <lineage>
        <taxon>Bacteria</taxon>
        <taxon>Pseudomonadati</taxon>
        <taxon>Pseudomonadota</taxon>
        <taxon>Gammaproteobacteria</taxon>
        <taxon>Alteromonadales</taxon>
        <taxon>Shewanellaceae</taxon>
        <taxon>Shewanella</taxon>
    </lineage>
</organism>
<feature type="domain" description="Cytochrome c-552/4" evidence="3">
    <location>
        <begin position="7"/>
        <end position="34"/>
    </location>
</feature>
<dbReference type="SUPFAM" id="SSF48695">
    <property type="entry name" value="Multiheme cytochromes"/>
    <property type="match status" value="1"/>
</dbReference>
<dbReference type="PANTHER" id="PTHR35038">
    <property type="entry name" value="DISSIMILATORY SULFITE REDUCTASE SIRA"/>
    <property type="match status" value="1"/>
</dbReference>
<dbReference type="InterPro" id="IPR051829">
    <property type="entry name" value="Multiheme_Cytochr_ET"/>
</dbReference>
<dbReference type="PROSITE" id="PS50005">
    <property type="entry name" value="TPR"/>
    <property type="match status" value="1"/>
</dbReference>
<dbReference type="Pfam" id="PF14559">
    <property type="entry name" value="TPR_19"/>
    <property type="match status" value="1"/>
</dbReference>
<sequence>MNTEIHTCMQCHREQTTQWQASHHAKSMQKADRQSVLGHFNHFTFKNDNSWTLFDHDKNGFYIETGLKGQPGQRYSIPFVFGFYPLQQLLVDIGGGRLQAYTVAWDARSIEEGGQTWYDLYEDAHQPNSPFYWQGQFNNWNTRCAQCHSTELTRGYDLNNDRYNTQWRQPNVSCEACHGSASVHLALQKEDANNSPQRQLYSGFDKPLQHQPLFTLDPQDHTASLTSLLTTRLAFETHRLAKAEPSNAQLSKEPILTAEQAAIFDSVGNSIDSTSVSRIENHALPLDKGQASQCILCHSRRHTLVEGQGQGQINQEIIPRLALPRLYHRDGQIQDEVFVYGSFSQSKMAAAGVVCSHCHQTHSNELISQDNPLCTQCHRASVFDNPAHTLHSIPLHSTNKDTPLCIDCHMPSKTYMGVDIRRDHSFRIPNPWVNEALNSPNVCLSCHQDKDHRWTQHALASKKDAIFTHNSDIGTATLLNETVPEHAQKIIEKWVLDPSQAPMRRAVLLDLLDLSQPSHVNALNIAANDNEALVKLGVLHKLSSAPFSLQLQIGFGLLYDDNKNVRLEAIKLLSPAFKTNIPVTAQEKLQAVLKEAVATYQTQQDLLSGQLSLADLAYNVGDIAQAKVHYQNALQLQPQFLPAKLNLASLHRETGQYQQAKNLLQAILVIEGNHSLAQYNLGLIYVIEKQWPKALSALNTAANTSPDNLQFAFVYLLALEASGQIDNALVQLEKLAQHTPNDPALIEIRHRLSQSH</sequence>
<keyword evidence="5" id="KW-1185">Reference proteome</keyword>
<protein>
    <submittedName>
        <fullName evidence="4">Tetratricopeptide repeat protein</fullName>
    </submittedName>
</protein>
<accession>A0ABT0LC42</accession>
<dbReference type="InterPro" id="IPR036280">
    <property type="entry name" value="Multihaem_cyt_sf"/>
</dbReference>
<evidence type="ECO:0000313" key="5">
    <source>
        <dbReference type="Proteomes" id="UP001203423"/>
    </source>
</evidence>
<proteinExistence type="predicted"/>
<keyword evidence="1" id="KW-0732">Signal</keyword>
<evidence type="ECO:0000313" key="4">
    <source>
        <dbReference type="EMBL" id="MCL1125233.1"/>
    </source>
</evidence>
<dbReference type="Gene3D" id="1.25.40.10">
    <property type="entry name" value="Tetratricopeptide repeat domain"/>
    <property type="match status" value="1"/>
</dbReference>
<gene>
    <name evidence="4" type="ORF">L2764_12300</name>
</gene>
<reference evidence="4 5" key="1">
    <citation type="submission" date="2022-01" db="EMBL/GenBank/DDBJ databases">
        <title>Whole genome-based taxonomy of the Shewanellaceae.</title>
        <authorList>
            <person name="Martin-Rodriguez A.J."/>
        </authorList>
    </citation>
    <scope>NUCLEOTIDE SEQUENCE [LARGE SCALE GENOMIC DNA]</scope>
    <source>
        <strain evidence="4 5">DSM 17177</strain>
    </source>
</reference>
<evidence type="ECO:0000259" key="3">
    <source>
        <dbReference type="Pfam" id="PF13435"/>
    </source>
</evidence>
<dbReference type="PANTHER" id="PTHR35038:SF8">
    <property type="entry name" value="C-TYPE POLYHEME CYTOCHROME OMCC"/>
    <property type="match status" value="1"/>
</dbReference>
<dbReference type="Gene3D" id="1.10.1130.10">
    <property type="entry name" value="Flavocytochrome C3, Chain A"/>
    <property type="match status" value="2"/>
</dbReference>
<dbReference type="RefSeq" id="WP_248940549.1">
    <property type="nucleotide sequence ID" value="NZ_JAKIKS010000043.1"/>
</dbReference>
<dbReference type="EMBL" id="JAKIKS010000043">
    <property type="protein sequence ID" value="MCL1125233.1"/>
    <property type="molecule type" value="Genomic_DNA"/>
</dbReference>
<keyword evidence="2" id="KW-0802">TPR repeat</keyword>
<evidence type="ECO:0000256" key="1">
    <source>
        <dbReference type="ARBA" id="ARBA00022729"/>
    </source>
</evidence>
<dbReference type="Proteomes" id="UP001203423">
    <property type="component" value="Unassembled WGS sequence"/>
</dbReference>
<evidence type="ECO:0000256" key="2">
    <source>
        <dbReference type="PROSITE-ProRule" id="PRU00339"/>
    </source>
</evidence>
<dbReference type="InterPro" id="IPR011990">
    <property type="entry name" value="TPR-like_helical_dom_sf"/>
</dbReference>
<dbReference type="SMART" id="SM00028">
    <property type="entry name" value="TPR"/>
    <property type="match status" value="3"/>
</dbReference>